<evidence type="ECO:0000256" key="10">
    <source>
        <dbReference type="ARBA" id="ARBA00023225"/>
    </source>
</evidence>
<dbReference type="InterPro" id="IPR012823">
    <property type="entry name" value="Flagell_FliJ"/>
</dbReference>
<evidence type="ECO:0000256" key="5">
    <source>
        <dbReference type="ARBA" id="ARBA00022475"/>
    </source>
</evidence>
<keyword evidence="6" id="KW-0145">Chemotaxis</keyword>
<evidence type="ECO:0000256" key="2">
    <source>
        <dbReference type="ARBA" id="ARBA00010004"/>
    </source>
</evidence>
<keyword evidence="12" id="KW-0966">Cell projection</keyword>
<dbReference type="Pfam" id="PF02050">
    <property type="entry name" value="FliJ"/>
    <property type="match status" value="1"/>
</dbReference>
<sequence length="146" mass="17578">MKPFKLQVVLEHRQRLVDQARQHLAKALQEEKKLVEAVTACRQQLDQVVQDYEQRQQQGMLAHEFMLYENQLNHQRERLERLEEQVVMARQHTLSCRKGLEEAGREKKLLEKVKEKQQQAEMKEQQRREMAEIDEIAILFRDEDES</sequence>
<dbReference type="OrthoDB" id="5402017at2"/>
<keyword evidence="5" id="KW-1003">Cell membrane</keyword>
<gene>
    <name evidence="12" type="ORF">Dace_2507</name>
</gene>
<feature type="coiled-coil region" evidence="11">
    <location>
        <begin position="10"/>
        <end position="37"/>
    </location>
</feature>
<accession>Q1JZT5</accession>
<protein>
    <recommendedName>
        <fullName evidence="3">Flagellar FliJ protein</fullName>
    </recommendedName>
</protein>
<dbReference type="GO" id="GO:0071973">
    <property type="term" value="P:bacterial-type flagellum-dependent cell motility"/>
    <property type="evidence" value="ECO:0007669"/>
    <property type="project" value="InterPro"/>
</dbReference>
<keyword evidence="8" id="KW-0653">Protein transport</keyword>
<evidence type="ECO:0000313" key="12">
    <source>
        <dbReference type="EMBL" id="EAT15807.1"/>
    </source>
</evidence>
<evidence type="ECO:0000256" key="6">
    <source>
        <dbReference type="ARBA" id="ARBA00022500"/>
    </source>
</evidence>
<keyword evidence="13" id="KW-1185">Reference proteome</keyword>
<reference evidence="12" key="2">
    <citation type="submission" date="2006-05" db="EMBL/GenBank/DDBJ databases">
        <title>Sequencing of the draft genome and assembly of Desulfuromonas acetoxidans DSM 684.</title>
        <authorList>
            <consortium name="US DOE Joint Genome Institute (JGI-PGF)"/>
            <person name="Copeland A."/>
            <person name="Lucas S."/>
            <person name="Lapidus A."/>
            <person name="Barry K."/>
            <person name="Detter J.C."/>
            <person name="Glavina del Rio T."/>
            <person name="Hammon N."/>
            <person name="Israni S."/>
            <person name="Dalin E."/>
            <person name="Tice H."/>
            <person name="Bruce D."/>
            <person name="Pitluck S."/>
            <person name="Richardson P."/>
        </authorList>
    </citation>
    <scope>NUCLEOTIDE SEQUENCE [LARGE SCALE GENOMIC DNA]</scope>
    <source>
        <strain evidence="12">DSM 684</strain>
    </source>
</reference>
<dbReference type="RefSeq" id="WP_006000276.1">
    <property type="nucleotide sequence ID" value="NZ_AAEW02000008.1"/>
</dbReference>
<dbReference type="InterPro" id="IPR053716">
    <property type="entry name" value="Flag_assembly_chemotaxis_eff"/>
</dbReference>
<evidence type="ECO:0000313" key="13">
    <source>
        <dbReference type="Proteomes" id="UP000005695"/>
    </source>
</evidence>
<evidence type="ECO:0000256" key="9">
    <source>
        <dbReference type="ARBA" id="ARBA00023136"/>
    </source>
</evidence>
<keyword evidence="7" id="KW-1005">Bacterial flagellum biogenesis</keyword>
<evidence type="ECO:0000256" key="3">
    <source>
        <dbReference type="ARBA" id="ARBA00020392"/>
    </source>
</evidence>
<comment type="similarity">
    <text evidence="2">Belongs to the FliJ family.</text>
</comment>
<dbReference type="NCBIfam" id="TIGR02473">
    <property type="entry name" value="flagell_FliJ"/>
    <property type="match status" value="1"/>
</dbReference>
<evidence type="ECO:0000256" key="7">
    <source>
        <dbReference type="ARBA" id="ARBA00022795"/>
    </source>
</evidence>
<feature type="coiled-coil region" evidence="11">
    <location>
        <begin position="65"/>
        <end position="133"/>
    </location>
</feature>
<dbReference type="GO" id="GO:0044781">
    <property type="term" value="P:bacterial-type flagellum organization"/>
    <property type="evidence" value="ECO:0007669"/>
    <property type="project" value="UniProtKB-KW"/>
</dbReference>
<evidence type="ECO:0000256" key="4">
    <source>
        <dbReference type="ARBA" id="ARBA00022448"/>
    </source>
</evidence>
<keyword evidence="10" id="KW-1006">Bacterial flagellum protein export</keyword>
<dbReference type="Proteomes" id="UP000005695">
    <property type="component" value="Unassembled WGS sequence"/>
</dbReference>
<dbReference type="GO" id="GO:0015031">
    <property type="term" value="P:protein transport"/>
    <property type="evidence" value="ECO:0007669"/>
    <property type="project" value="UniProtKB-KW"/>
</dbReference>
<proteinExistence type="inferred from homology"/>
<evidence type="ECO:0000256" key="1">
    <source>
        <dbReference type="ARBA" id="ARBA00004413"/>
    </source>
</evidence>
<evidence type="ECO:0000256" key="11">
    <source>
        <dbReference type="SAM" id="Coils"/>
    </source>
</evidence>
<dbReference type="GO" id="GO:0009288">
    <property type="term" value="C:bacterial-type flagellum"/>
    <property type="evidence" value="ECO:0007669"/>
    <property type="project" value="InterPro"/>
</dbReference>
<reference evidence="12" key="1">
    <citation type="submission" date="2006-05" db="EMBL/GenBank/DDBJ databases">
        <title>Annotation of the draft genome assembly of Desulfuromonas acetoxidans DSM 684.</title>
        <authorList>
            <consortium name="US DOE Joint Genome Institute (JGI-ORNL)"/>
            <person name="Larimer F."/>
            <person name="Land M."/>
            <person name="Hauser L."/>
        </authorList>
    </citation>
    <scope>NUCLEOTIDE SEQUENCE [LARGE SCALE GENOMIC DNA]</scope>
    <source>
        <strain evidence="12">DSM 684</strain>
    </source>
</reference>
<dbReference type="Gene3D" id="1.10.287.1700">
    <property type="match status" value="1"/>
</dbReference>
<name>Q1JZT5_DESA6</name>
<comment type="caution">
    <text evidence="12">The sequence shown here is derived from an EMBL/GenBank/DDBJ whole genome shotgun (WGS) entry which is preliminary data.</text>
</comment>
<keyword evidence="4" id="KW-0813">Transport</keyword>
<keyword evidence="9" id="KW-0472">Membrane</keyword>
<organism evidence="12 13">
    <name type="scientific">Desulfuromonas acetoxidans (strain DSM 684 / 11070)</name>
    <dbReference type="NCBI Taxonomy" id="281689"/>
    <lineage>
        <taxon>Bacteria</taxon>
        <taxon>Pseudomonadati</taxon>
        <taxon>Thermodesulfobacteriota</taxon>
        <taxon>Desulfuromonadia</taxon>
        <taxon>Desulfuromonadales</taxon>
        <taxon>Desulfuromonadaceae</taxon>
        <taxon>Desulfuromonas</taxon>
    </lineage>
</organism>
<dbReference type="AlphaFoldDB" id="Q1JZT5"/>
<comment type="subcellular location">
    <subcellularLocation>
        <location evidence="1">Cell membrane</location>
        <topology evidence="1">Peripheral membrane protein</topology>
        <orientation evidence="1">Cytoplasmic side</orientation>
    </subcellularLocation>
</comment>
<dbReference type="GO" id="GO:0006935">
    <property type="term" value="P:chemotaxis"/>
    <property type="evidence" value="ECO:0007669"/>
    <property type="project" value="UniProtKB-KW"/>
</dbReference>
<dbReference type="EMBL" id="AAEW02000008">
    <property type="protein sequence ID" value="EAT15807.1"/>
    <property type="molecule type" value="Genomic_DNA"/>
</dbReference>
<keyword evidence="12" id="KW-0282">Flagellum</keyword>
<evidence type="ECO:0000256" key="8">
    <source>
        <dbReference type="ARBA" id="ARBA00022927"/>
    </source>
</evidence>
<keyword evidence="11" id="KW-0175">Coiled coil</keyword>
<dbReference type="GO" id="GO:0005886">
    <property type="term" value="C:plasma membrane"/>
    <property type="evidence" value="ECO:0007669"/>
    <property type="project" value="UniProtKB-SubCell"/>
</dbReference>
<keyword evidence="12" id="KW-0969">Cilium</keyword>